<comment type="pathway">
    <text evidence="11">Sulfur metabolism; glutathione metabolism.</text>
</comment>
<dbReference type="PROSITE" id="PS00462">
    <property type="entry name" value="G_GLU_TRANSPEPTIDASE"/>
    <property type="match status" value="1"/>
</dbReference>
<proteinExistence type="inferred from homology"/>
<dbReference type="InterPro" id="IPR029055">
    <property type="entry name" value="Ntn_hydrolases_N"/>
</dbReference>
<feature type="binding site" evidence="10">
    <location>
        <position position="472"/>
    </location>
    <ligand>
        <name>L-glutamate</name>
        <dbReference type="ChEBI" id="CHEBI:29985"/>
    </ligand>
</feature>
<evidence type="ECO:0000256" key="3">
    <source>
        <dbReference type="ARBA" id="ARBA00009381"/>
    </source>
</evidence>
<feature type="binding site" evidence="10">
    <location>
        <position position="104"/>
    </location>
    <ligand>
        <name>L-glutamate</name>
        <dbReference type="ChEBI" id="CHEBI:29985"/>
    </ligand>
</feature>
<comment type="catalytic activity">
    <reaction evidence="1 11">
        <text>an S-substituted glutathione + H2O = an S-substituted L-cysteinylglycine + L-glutamate</text>
        <dbReference type="Rhea" id="RHEA:59468"/>
        <dbReference type="ChEBI" id="CHEBI:15377"/>
        <dbReference type="ChEBI" id="CHEBI:29985"/>
        <dbReference type="ChEBI" id="CHEBI:90779"/>
        <dbReference type="ChEBI" id="CHEBI:143103"/>
        <dbReference type="EC" id="3.4.19.13"/>
    </reaction>
</comment>
<dbReference type="SUPFAM" id="SSF56235">
    <property type="entry name" value="N-terminal nucleophile aminohydrolases (Ntn hydrolases)"/>
    <property type="match status" value="1"/>
</dbReference>
<evidence type="ECO:0000256" key="4">
    <source>
        <dbReference type="ARBA" id="ARBA00022679"/>
    </source>
</evidence>
<dbReference type="InterPro" id="IPR051792">
    <property type="entry name" value="GGT_bact"/>
</dbReference>
<dbReference type="UniPathway" id="UPA00204"/>
<feature type="active site" description="Nucleophile" evidence="9">
    <location>
        <position position="379"/>
    </location>
</feature>
<accession>A0A562RUE4</accession>
<dbReference type="GO" id="GO:0006750">
    <property type="term" value="P:glutathione biosynthetic process"/>
    <property type="evidence" value="ECO:0007669"/>
    <property type="project" value="UniProtKB-KW"/>
</dbReference>
<dbReference type="PANTHER" id="PTHR43199:SF1">
    <property type="entry name" value="GLUTATHIONE HYDROLASE PROENZYME"/>
    <property type="match status" value="1"/>
</dbReference>
<feature type="signal peptide" evidence="12">
    <location>
        <begin position="1"/>
        <end position="28"/>
    </location>
</feature>
<feature type="chain" id="PRO_5022065553" description="Glutathione hydrolase proenzyme" evidence="12">
    <location>
        <begin position="29"/>
        <end position="578"/>
    </location>
</feature>
<dbReference type="GO" id="GO:0103068">
    <property type="term" value="F:leukotriene C4 gamma-glutamyl transferase activity"/>
    <property type="evidence" value="ECO:0007669"/>
    <property type="project" value="UniProtKB-EC"/>
</dbReference>
<dbReference type="GO" id="GO:0006751">
    <property type="term" value="P:glutathione catabolic process"/>
    <property type="evidence" value="ECO:0007669"/>
    <property type="project" value="UniProtKB-UniRule"/>
</dbReference>
<dbReference type="InterPro" id="IPR055262">
    <property type="entry name" value="GGT_CS"/>
</dbReference>
<dbReference type="InterPro" id="IPR043138">
    <property type="entry name" value="GGT_lsub"/>
</dbReference>
<comment type="catalytic activity">
    <reaction evidence="2 11">
        <text>glutathione + H2O = L-cysteinylglycine + L-glutamate</text>
        <dbReference type="Rhea" id="RHEA:28807"/>
        <dbReference type="ChEBI" id="CHEBI:15377"/>
        <dbReference type="ChEBI" id="CHEBI:29985"/>
        <dbReference type="ChEBI" id="CHEBI:57925"/>
        <dbReference type="ChEBI" id="CHEBI:61694"/>
        <dbReference type="EC" id="3.4.19.13"/>
    </reaction>
</comment>
<dbReference type="EC" id="3.4.19.13" evidence="11"/>
<feature type="binding site" evidence="10">
    <location>
        <position position="421"/>
    </location>
    <ligand>
        <name>L-glutamate</name>
        <dbReference type="ChEBI" id="CHEBI:29985"/>
    </ligand>
</feature>
<keyword evidence="5 11" id="KW-0378">Hydrolase</keyword>
<evidence type="ECO:0000313" key="13">
    <source>
        <dbReference type="EMBL" id="TWI72682.1"/>
    </source>
</evidence>
<evidence type="ECO:0000256" key="11">
    <source>
        <dbReference type="RuleBase" id="RU368036"/>
    </source>
</evidence>
<dbReference type="InterPro" id="IPR000101">
    <property type="entry name" value="GGT_peptidase"/>
</dbReference>
<organism evidence="13 14">
    <name type="scientific">Bradyrhizobium huanghuaihaiense</name>
    <dbReference type="NCBI Taxonomy" id="990078"/>
    <lineage>
        <taxon>Bacteria</taxon>
        <taxon>Pseudomonadati</taxon>
        <taxon>Pseudomonadota</taxon>
        <taxon>Alphaproteobacteria</taxon>
        <taxon>Hyphomicrobiales</taxon>
        <taxon>Nitrobacteraceae</taxon>
        <taxon>Bradyrhizobium</taxon>
    </lineage>
</organism>
<dbReference type="Gene3D" id="3.60.20.40">
    <property type="match status" value="1"/>
</dbReference>
<gene>
    <name evidence="13" type="ORF">IQ16_02260</name>
</gene>
<evidence type="ECO:0000256" key="1">
    <source>
        <dbReference type="ARBA" id="ARBA00001049"/>
    </source>
</evidence>
<dbReference type="PRINTS" id="PR01210">
    <property type="entry name" value="GGTRANSPTASE"/>
</dbReference>
<dbReference type="NCBIfam" id="TIGR00066">
    <property type="entry name" value="g_glut_trans"/>
    <property type="match status" value="1"/>
</dbReference>
<comment type="caution">
    <text evidence="13">The sequence shown here is derived from an EMBL/GenBank/DDBJ whole genome shotgun (WGS) entry which is preliminary data.</text>
</comment>
<dbReference type="EMBL" id="VLLA01000004">
    <property type="protein sequence ID" value="TWI72682.1"/>
    <property type="molecule type" value="Genomic_DNA"/>
</dbReference>
<feature type="binding site" evidence="10">
    <location>
        <begin position="397"/>
        <end position="399"/>
    </location>
    <ligand>
        <name>L-glutamate</name>
        <dbReference type="ChEBI" id="CHEBI:29985"/>
    </ligand>
</feature>
<evidence type="ECO:0000256" key="6">
    <source>
        <dbReference type="ARBA" id="ARBA00023145"/>
    </source>
</evidence>
<dbReference type="RefSeq" id="WP_018641592.1">
    <property type="nucleotide sequence ID" value="NZ_VLLA01000004.1"/>
</dbReference>
<protein>
    <recommendedName>
        <fullName evidence="11">Glutathione hydrolase proenzyme</fullName>
        <ecNumber evidence="11">2.3.2.2</ecNumber>
        <ecNumber evidence="11">3.4.19.13</ecNumber>
    </recommendedName>
    <component>
        <recommendedName>
            <fullName evidence="11">Glutathione hydrolase large chain</fullName>
        </recommendedName>
    </component>
    <component>
        <recommendedName>
            <fullName evidence="11">Glutathione hydrolase small chain</fullName>
        </recommendedName>
    </component>
</protein>
<dbReference type="Gene3D" id="1.10.246.130">
    <property type="match status" value="1"/>
</dbReference>
<dbReference type="InterPro" id="IPR043137">
    <property type="entry name" value="GGT_ssub_C"/>
</dbReference>
<dbReference type="Pfam" id="PF01019">
    <property type="entry name" value="G_glu_transpept"/>
    <property type="match status" value="1"/>
</dbReference>
<evidence type="ECO:0000256" key="5">
    <source>
        <dbReference type="ARBA" id="ARBA00022801"/>
    </source>
</evidence>
<evidence type="ECO:0000256" key="7">
    <source>
        <dbReference type="ARBA" id="ARBA00023315"/>
    </source>
</evidence>
<evidence type="ECO:0000256" key="10">
    <source>
        <dbReference type="PIRSR" id="PIRSR600101-2"/>
    </source>
</evidence>
<evidence type="ECO:0000256" key="12">
    <source>
        <dbReference type="SAM" id="SignalP"/>
    </source>
</evidence>
<feature type="binding site" evidence="10">
    <location>
        <begin position="450"/>
        <end position="451"/>
    </location>
    <ligand>
        <name>L-glutamate</name>
        <dbReference type="ChEBI" id="CHEBI:29985"/>
    </ligand>
</feature>
<reference evidence="13 14" key="1">
    <citation type="journal article" date="2015" name="Stand. Genomic Sci.">
        <title>Genomic Encyclopedia of Bacterial and Archaeal Type Strains, Phase III: the genomes of soil and plant-associated and newly described type strains.</title>
        <authorList>
            <person name="Whitman W.B."/>
            <person name="Woyke T."/>
            <person name="Klenk H.P."/>
            <person name="Zhou Y."/>
            <person name="Lilburn T.G."/>
            <person name="Beck B.J."/>
            <person name="De Vos P."/>
            <person name="Vandamme P."/>
            <person name="Eisen J.A."/>
            <person name="Garrity G."/>
            <person name="Hugenholtz P."/>
            <person name="Kyrpides N.C."/>
        </authorList>
    </citation>
    <scope>NUCLEOTIDE SEQUENCE [LARGE SCALE GENOMIC DNA]</scope>
    <source>
        <strain evidence="13 14">CGMCC 1.10948</strain>
    </source>
</reference>
<comment type="PTM">
    <text evidence="11">Cleaved by autocatalysis into a large and a small subunit.</text>
</comment>
<dbReference type="EC" id="2.3.2.2" evidence="11"/>
<keyword evidence="7 11" id="KW-0012">Acyltransferase</keyword>
<keyword evidence="11" id="KW-0317">Glutathione biosynthesis</keyword>
<dbReference type="AlphaFoldDB" id="A0A562RUE4"/>
<keyword evidence="6 11" id="KW-0865">Zymogen</keyword>
<keyword evidence="4 11" id="KW-0808">Transferase</keyword>
<dbReference type="PANTHER" id="PTHR43199">
    <property type="entry name" value="GLUTATHIONE HYDROLASE"/>
    <property type="match status" value="1"/>
</dbReference>
<evidence type="ECO:0000256" key="9">
    <source>
        <dbReference type="PIRSR" id="PIRSR600101-1"/>
    </source>
</evidence>
<comment type="catalytic activity">
    <reaction evidence="8 11">
        <text>an N-terminal (5-L-glutamyl)-[peptide] + an alpha-amino acid = 5-L-glutamyl amino acid + an N-terminal L-alpha-aminoacyl-[peptide]</text>
        <dbReference type="Rhea" id="RHEA:23904"/>
        <dbReference type="Rhea" id="RHEA-COMP:9780"/>
        <dbReference type="Rhea" id="RHEA-COMP:9795"/>
        <dbReference type="ChEBI" id="CHEBI:77644"/>
        <dbReference type="ChEBI" id="CHEBI:78597"/>
        <dbReference type="ChEBI" id="CHEBI:78599"/>
        <dbReference type="ChEBI" id="CHEBI:78608"/>
        <dbReference type="EC" id="2.3.2.2"/>
    </reaction>
</comment>
<dbReference type="Proteomes" id="UP000316291">
    <property type="component" value="Unassembled WGS sequence"/>
</dbReference>
<comment type="subunit">
    <text evidence="11">This enzyme consists of two polypeptide chains, which are synthesized in precursor form from a single polypeptide.</text>
</comment>
<sequence length="578" mass="61096">MPKPQTNVRWMTAAVVSICLVTSSPARAASVAPVAAENGMVVSAQHLATQVGVEVLKRGGNAVDAAVAVGYALAVVYPAAGNLGGGGFMTIQLADGRKTFLDFRETAPKGATANMYLDKDGNVIKGISTKGHLAVGVPGSVSGMEYAREKYGTMKRADLLAPAIQLAEQGFVLDQGDIDLLRTATDDFRDDPASSAIFLNNGQPFGVGDRLMQSELAKTLREISSKGTDGFYKGWVGSAIVASSQAGKGLLTQDDLDGYKTRELAPVECDYRGYHVVSAPPPSSGGVIICEILNILEGYPLKELGYHSAAATHVQIEAMRHAYVDRNSYLGDPDFVKNPLDRLLDRAYAAKIRAVIDPNKAGVSKDIKPGVAPHEGSNTTHYSIADKDGNAVSVTYTLNDWFGAKVTAAKTGVLLNDEMDDFTAKVGVPNLYGLVQGEANAIAPGKRPLSSMSPTIVSKDGKPVMVVGTPGGSRIITAVLQTMINAIDYGMNAQEAVDMPRIHQQWLPDITNAENYALSPDTQKILEGMGHKFGPPQPANHLAVIIVGAPSLGGKQVGNNRYYGANDPRRNSGLAAGY</sequence>
<dbReference type="GO" id="GO:0036374">
    <property type="term" value="F:glutathione hydrolase activity"/>
    <property type="evidence" value="ECO:0007669"/>
    <property type="project" value="UniProtKB-UniRule"/>
</dbReference>
<comment type="similarity">
    <text evidence="3 11">Belongs to the gamma-glutamyltransferase family.</text>
</comment>
<evidence type="ECO:0000256" key="2">
    <source>
        <dbReference type="ARBA" id="ARBA00001089"/>
    </source>
</evidence>
<keyword evidence="12" id="KW-0732">Signal</keyword>
<keyword evidence="14" id="KW-1185">Reference proteome</keyword>
<evidence type="ECO:0000313" key="14">
    <source>
        <dbReference type="Proteomes" id="UP000316291"/>
    </source>
</evidence>
<evidence type="ECO:0000256" key="8">
    <source>
        <dbReference type="ARBA" id="ARBA00047417"/>
    </source>
</evidence>
<name>A0A562RUE4_9BRAD</name>